<protein>
    <submittedName>
        <fullName evidence="1">Uncharacterized protein</fullName>
    </submittedName>
</protein>
<feature type="non-terminal residue" evidence="1">
    <location>
        <position position="1"/>
    </location>
</feature>
<sequence>EGHYFEDGHHLICAVHQQDVNAGSISIIKAEMQTNYHRDPLRMKLLNFEGTNSSKRKKLVEAEHCKSHKGE</sequence>
<name>A0ABS8WIF7_DATST</name>
<comment type="caution">
    <text evidence="1">The sequence shown here is derived from an EMBL/GenBank/DDBJ whole genome shotgun (WGS) entry which is preliminary data.</text>
</comment>
<accession>A0ABS8WIF7</accession>
<keyword evidence="2" id="KW-1185">Reference proteome</keyword>
<dbReference type="Proteomes" id="UP000823775">
    <property type="component" value="Unassembled WGS sequence"/>
</dbReference>
<evidence type="ECO:0000313" key="2">
    <source>
        <dbReference type="Proteomes" id="UP000823775"/>
    </source>
</evidence>
<evidence type="ECO:0000313" key="1">
    <source>
        <dbReference type="EMBL" id="MCE3049799.1"/>
    </source>
</evidence>
<gene>
    <name evidence="1" type="ORF">HAX54_045810</name>
</gene>
<feature type="non-terminal residue" evidence="1">
    <location>
        <position position="71"/>
    </location>
</feature>
<dbReference type="EMBL" id="JACEIK010007151">
    <property type="protein sequence ID" value="MCE3049799.1"/>
    <property type="molecule type" value="Genomic_DNA"/>
</dbReference>
<organism evidence="1 2">
    <name type="scientific">Datura stramonium</name>
    <name type="common">Jimsonweed</name>
    <name type="synonym">Common thornapple</name>
    <dbReference type="NCBI Taxonomy" id="4076"/>
    <lineage>
        <taxon>Eukaryota</taxon>
        <taxon>Viridiplantae</taxon>
        <taxon>Streptophyta</taxon>
        <taxon>Embryophyta</taxon>
        <taxon>Tracheophyta</taxon>
        <taxon>Spermatophyta</taxon>
        <taxon>Magnoliopsida</taxon>
        <taxon>eudicotyledons</taxon>
        <taxon>Gunneridae</taxon>
        <taxon>Pentapetalae</taxon>
        <taxon>asterids</taxon>
        <taxon>lamiids</taxon>
        <taxon>Solanales</taxon>
        <taxon>Solanaceae</taxon>
        <taxon>Solanoideae</taxon>
        <taxon>Datureae</taxon>
        <taxon>Datura</taxon>
    </lineage>
</organism>
<reference evidence="1 2" key="1">
    <citation type="journal article" date="2021" name="BMC Genomics">
        <title>Datura genome reveals duplications of psychoactive alkaloid biosynthetic genes and high mutation rate following tissue culture.</title>
        <authorList>
            <person name="Rajewski A."/>
            <person name="Carter-House D."/>
            <person name="Stajich J."/>
            <person name="Litt A."/>
        </authorList>
    </citation>
    <scope>NUCLEOTIDE SEQUENCE [LARGE SCALE GENOMIC DNA]</scope>
    <source>
        <strain evidence="1">AR-01</strain>
    </source>
</reference>
<proteinExistence type="predicted"/>